<comment type="caution">
    <text evidence="2">The sequence shown here is derived from an EMBL/GenBank/DDBJ whole genome shotgun (WGS) entry which is preliminary data.</text>
</comment>
<dbReference type="OrthoDB" id="9844866at2"/>
<dbReference type="AlphaFoldDB" id="A0A0Q9YMH6"/>
<sequence>MIGNTEAQIVEPSISMIDRFYCTSANTLTQYFDTRKRIHKGRFSDFVLLPLPLMLLEQEISELDSEVTDIYQFSKSTIGMLKNTKSKKVYPFPIIPIKNSLKEVQPIETCTLAACATAILNEKQFIPTFNIVGHGTPSGVGFSDVDTQLNPAAYAGQIQELFEWHKLSALKHRPLNFVFHTCNSAYAKVSSTMERADILRAVSDNSFIGIFYKAMQEFGYENLTVTGYRGYYCSLTARGASRPIVQDSFHTPSTTLNALKGQYVISKAGCKTSASTIDQMCFPVLPYDNITTSTEMSSNDWLDAPDHREGTSSSSLHSGSSDGQVALLASIRRMKI</sequence>
<evidence type="ECO:0000256" key="1">
    <source>
        <dbReference type="SAM" id="MobiDB-lite"/>
    </source>
</evidence>
<keyword evidence="4" id="KW-1185">Reference proteome</keyword>
<reference evidence="3" key="2">
    <citation type="journal article" date="2016" name="Genome Announc.">
        <title>Draft Genome Sequences of Two Novel Amoeba-Resistant Intranuclear Bacteria, 'Candidatus Berkiella cookevillensis' and 'Candidatus Berkiella aquae'.</title>
        <authorList>
            <person name="Mehari Y.T."/>
            <person name="Arivett B.A."/>
            <person name="Farone A.L."/>
            <person name="Gunderson J.H."/>
            <person name="Farone M.B."/>
        </authorList>
    </citation>
    <scope>NUCLEOTIDE SEQUENCE</scope>
    <source>
        <strain evidence="3">CC99</strain>
    </source>
</reference>
<dbReference type="RefSeq" id="WP_057624905.1">
    <property type="nucleotide sequence ID" value="NZ_LKHV02000001.1"/>
</dbReference>
<protein>
    <submittedName>
        <fullName evidence="2">Uncharacterized protein</fullName>
    </submittedName>
</protein>
<dbReference type="EMBL" id="LKHV02000001">
    <property type="protein sequence ID" value="MCS5709193.1"/>
    <property type="molecule type" value="Genomic_DNA"/>
</dbReference>
<proteinExistence type="predicted"/>
<dbReference type="Proteomes" id="UP000051494">
    <property type="component" value="Unassembled WGS sequence"/>
</dbReference>
<feature type="region of interest" description="Disordered" evidence="1">
    <location>
        <begin position="298"/>
        <end position="321"/>
    </location>
</feature>
<dbReference type="EMBL" id="LKHV01000009">
    <property type="protein sequence ID" value="KRG18084.1"/>
    <property type="molecule type" value="Genomic_DNA"/>
</dbReference>
<reference evidence="2" key="1">
    <citation type="submission" date="2015-09" db="EMBL/GenBank/DDBJ databases">
        <title>Draft Genome Sequences of Two Novel Amoeba-resistant Intranuclear Bacteria, Candidatus Berkiella cookevillensis and Candidatus Berkiella aquae.</title>
        <authorList>
            <person name="Mehari Y.T."/>
            <person name="Arivett B.A."/>
            <person name="Farone A.L."/>
            <person name="Gunderson J.H."/>
            <person name="Farone M.B."/>
        </authorList>
    </citation>
    <scope>NUCLEOTIDE SEQUENCE [LARGE SCALE GENOMIC DNA]</scope>
    <source>
        <strain evidence="2">CC99</strain>
    </source>
</reference>
<reference evidence="3" key="3">
    <citation type="submission" date="2021-06" db="EMBL/GenBank/DDBJ databases">
        <title>Genomic Description and Analysis of Intracellular Bacteria, Candidatus Berkiella cookevillensis and Candidatus Berkiella aquae.</title>
        <authorList>
            <person name="Kidane D.T."/>
            <person name="Mehari Y.T."/>
            <person name="Rice F.C."/>
            <person name="Arivett B.A."/>
            <person name="Farone A.L."/>
            <person name="Berk S.G."/>
            <person name="Farone M.B."/>
        </authorList>
    </citation>
    <scope>NUCLEOTIDE SEQUENCE</scope>
    <source>
        <strain evidence="3">CC99</strain>
    </source>
</reference>
<evidence type="ECO:0000313" key="4">
    <source>
        <dbReference type="Proteomes" id="UP000051494"/>
    </source>
</evidence>
<feature type="compositionally biased region" description="Low complexity" evidence="1">
    <location>
        <begin position="312"/>
        <end position="321"/>
    </location>
</feature>
<accession>A0A0Q9YMH6</accession>
<evidence type="ECO:0000313" key="2">
    <source>
        <dbReference type="EMBL" id="KRG18084.1"/>
    </source>
</evidence>
<name>A0A0Q9YMH6_9GAMM</name>
<gene>
    <name evidence="3" type="ORF">CC99x_009775</name>
    <name evidence="2" type="ORF">CC99x_01796</name>
</gene>
<evidence type="ECO:0000313" key="3">
    <source>
        <dbReference type="EMBL" id="MCS5709193.1"/>
    </source>
</evidence>
<organism evidence="2">
    <name type="scientific">Candidatus Berkiella cookevillensis</name>
    <dbReference type="NCBI Taxonomy" id="437022"/>
    <lineage>
        <taxon>Bacteria</taxon>
        <taxon>Pseudomonadati</taxon>
        <taxon>Pseudomonadota</taxon>
        <taxon>Gammaproteobacteria</taxon>
        <taxon>Candidatus Berkiellales</taxon>
        <taxon>Candidatus Berkiellaceae</taxon>
        <taxon>Candidatus Berkiella</taxon>
    </lineage>
</organism>